<name>A0A1H8IGG1_9PROT</name>
<reference evidence="1 2" key="1">
    <citation type="submission" date="2016-10" db="EMBL/GenBank/DDBJ databases">
        <authorList>
            <person name="de Groot N.N."/>
        </authorList>
    </citation>
    <scope>NUCLEOTIDE SEQUENCE [LARGE SCALE GENOMIC DNA]</scope>
    <source>
        <strain evidence="1 2">Nm22</strain>
    </source>
</reference>
<gene>
    <name evidence="1" type="ORF">SAMN05216325_13211</name>
</gene>
<dbReference type="EMBL" id="FOCP01000032">
    <property type="protein sequence ID" value="SEN67355.1"/>
    <property type="molecule type" value="Genomic_DNA"/>
</dbReference>
<protein>
    <submittedName>
        <fullName evidence="1">Uncharacterized protein</fullName>
    </submittedName>
</protein>
<organism evidence="1 2">
    <name type="scientific">Nitrosomonas marina</name>
    <dbReference type="NCBI Taxonomy" id="917"/>
    <lineage>
        <taxon>Bacteria</taxon>
        <taxon>Pseudomonadati</taxon>
        <taxon>Pseudomonadota</taxon>
        <taxon>Betaproteobacteria</taxon>
        <taxon>Nitrosomonadales</taxon>
        <taxon>Nitrosomonadaceae</taxon>
        <taxon>Nitrosomonas</taxon>
    </lineage>
</organism>
<dbReference type="RefSeq" id="WP_090634587.1">
    <property type="nucleotide sequence ID" value="NZ_FOCP01000032.1"/>
</dbReference>
<dbReference type="Pfam" id="PF10902">
    <property type="entry name" value="WYL_2"/>
    <property type="match status" value="1"/>
</dbReference>
<dbReference type="STRING" id="917.SAMN05216326_12718"/>
<dbReference type="InterPro" id="IPR024401">
    <property type="entry name" value="WYL_prot"/>
</dbReference>
<proteinExistence type="predicted"/>
<sequence length="188" mass="20451">MAATKYTELSNKLSVLLAESPGNSESQNAIACSNAVIMVNESALTREERNAVVEAIGNTANPSGYYYESNGIQAGLDAIKKIETEVSASQSAAPTRLNLKNLKNLVSDGTIFSVEFIKRSNGELRKMICRLGVKKHLRGGDKAYNAKHHNLLTVFDMEKGGYRSIPVDAIQRLCVNGQAFSFREVSHG</sequence>
<accession>A0A1H8IGG1</accession>
<evidence type="ECO:0000313" key="1">
    <source>
        <dbReference type="EMBL" id="SEN67355.1"/>
    </source>
</evidence>
<dbReference type="OrthoDB" id="5373139at2"/>
<dbReference type="AlphaFoldDB" id="A0A1H8IGG1"/>
<dbReference type="Proteomes" id="UP000199459">
    <property type="component" value="Unassembled WGS sequence"/>
</dbReference>
<evidence type="ECO:0000313" key="2">
    <source>
        <dbReference type="Proteomes" id="UP000199459"/>
    </source>
</evidence>